<keyword evidence="1 2" id="KW-0193">Cuticle</keyword>
<evidence type="ECO:0000313" key="4">
    <source>
        <dbReference type="EMBL" id="KAK0170273.1"/>
    </source>
</evidence>
<dbReference type="PROSITE" id="PS00233">
    <property type="entry name" value="CHIT_BIND_RR_1"/>
    <property type="match status" value="1"/>
</dbReference>
<evidence type="ECO:0000256" key="1">
    <source>
        <dbReference type="ARBA" id="ARBA00022460"/>
    </source>
</evidence>
<evidence type="ECO:0000256" key="3">
    <source>
        <dbReference type="SAM" id="SignalP"/>
    </source>
</evidence>
<reference evidence="4" key="2">
    <citation type="submission" date="2023-03" db="EMBL/GenBank/DDBJ databases">
        <authorList>
            <person name="Inwood S.N."/>
            <person name="Skelly J.G."/>
            <person name="Guhlin J."/>
            <person name="Harrop T.W.R."/>
            <person name="Goldson S.G."/>
            <person name="Dearden P.K."/>
        </authorList>
    </citation>
    <scope>NUCLEOTIDE SEQUENCE</scope>
    <source>
        <strain evidence="4">Irish</strain>
        <tissue evidence="4">Whole body</tissue>
    </source>
</reference>
<dbReference type="InterPro" id="IPR000618">
    <property type="entry name" value="Insect_cuticle"/>
</dbReference>
<dbReference type="InterPro" id="IPR051217">
    <property type="entry name" value="Insect_Cuticle_Struc_Prot"/>
</dbReference>
<evidence type="ECO:0008006" key="6">
    <source>
        <dbReference type="Google" id="ProtNLM"/>
    </source>
</evidence>
<dbReference type="AlphaFoldDB" id="A0AA39KQL7"/>
<dbReference type="PANTHER" id="PTHR12236">
    <property type="entry name" value="STRUCTURAL CONTITUENT OF CUTICLE"/>
    <property type="match status" value="1"/>
</dbReference>
<keyword evidence="3" id="KW-0732">Signal</keyword>
<accession>A0AA39KQL7</accession>
<feature type="chain" id="PRO_5041264731" description="Cuticle protein" evidence="3">
    <location>
        <begin position="18"/>
        <end position="185"/>
    </location>
</feature>
<evidence type="ECO:0000256" key="2">
    <source>
        <dbReference type="PROSITE-ProRule" id="PRU00497"/>
    </source>
</evidence>
<dbReference type="Pfam" id="PF00379">
    <property type="entry name" value="Chitin_bind_4"/>
    <property type="match status" value="1"/>
</dbReference>
<dbReference type="Proteomes" id="UP001168990">
    <property type="component" value="Unassembled WGS sequence"/>
</dbReference>
<proteinExistence type="predicted"/>
<reference evidence="4" key="1">
    <citation type="journal article" date="2023" name="bioRxiv">
        <title>Scaffold-level genome assemblies of two parasitoid biocontrol wasps reveal the parthenogenesis mechanism and an associated novel virus.</title>
        <authorList>
            <person name="Inwood S."/>
            <person name="Skelly J."/>
            <person name="Guhlin J."/>
            <person name="Harrop T."/>
            <person name="Goldson S."/>
            <person name="Dearden P."/>
        </authorList>
    </citation>
    <scope>NUCLEOTIDE SEQUENCE</scope>
    <source>
        <strain evidence="4">Irish</strain>
        <tissue evidence="4">Whole body</tissue>
    </source>
</reference>
<comment type="caution">
    <text evidence="4">The sequence shown here is derived from an EMBL/GenBank/DDBJ whole genome shotgun (WGS) entry which is preliminary data.</text>
</comment>
<feature type="signal peptide" evidence="3">
    <location>
        <begin position="1"/>
        <end position="17"/>
    </location>
</feature>
<dbReference type="PANTHER" id="PTHR12236:SF75">
    <property type="entry name" value="CUTICULAR PROTEIN 62BB, ISOFORM A"/>
    <property type="match status" value="1"/>
</dbReference>
<dbReference type="GO" id="GO:0042302">
    <property type="term" value="F:structural constituent of cuticle"/>
    <property type="evidence" value="ECO:0007669"/>
    <property type="project" value="UniProtKB-UniRule"/>
</dbReference>
<evidence type="ECO:0000313" key="5">
    <source>
        <dbReference type="Proteomes" id="UP001168990"/>
    </source>
</evidence>
<name>A0AA39KQL7_9HYME</name>
<protein>
    <recommendedName>
        <fullName evidence="6">Cuticle protein</fullName>
    </recommendedName>
</protein>
<dbReference type="InterPro" id="IPR031311">
    <property type="entry name" value="CHIT_BIND_RR_consensus"/>
</dbReference>
<dbReference type="PROSITE" id="PS51155">
    <property type="entry name" value="CHIT_BIND_RR_2"/>
    <property type="match status" value="1"/>
</dbReference>
<gene>
    <name evidence="4" type="ORF">PV328_010852</name>
</gene>
<dbReference type="EMBL" id="JAQQBS010000004">
    <property type="protein sequence ID" value="KAK0170273.1"/>
    <property type="molecule type" value="Genomic_DNA"/>
</dbReference>
<dbReference type="PRINTS" id="PR00947">
    <property type="entry name" value="CUTICLE"/>
</dbReference>
<dbReference type="GO" id="GO:0005615">
    <property type="term" value="C:extracellular space"/>
    <property type="evidence" value="ECO:0007669"/>
    <property type="project" value="TreeGrafter"/>
</dbReference>
<dbReference type="GO" id="GO:0031012">
    <property type="term" value="C:extracellular matrix"/>
    <property type="evidence" value="ECO:0007669"/>
    <property type="project" value="TreeGrafter"/>
</dbReference>
<organism evidence="4 5">
    <name type="scientific">Microctonus aethiopoides</name>
    <dbReference type="NCBI Taxonomy" id="144406"/>
    <lineage>
        <taxon>Eukaryota</taxon>
        <taxon>Metazoa</taxon>
        <taxon>Ecdysozoa</taxon>
        <taxon>Arthropoda</taxon>
        <taxon>Hexapoda</taxon>
        <taxon>Insecta</taxon>
        <taxon>Pterygota</taxon>
        <taxon>Neoptera</taxon>
        <taxon>Endopterygota</taxon>
        <taxon>Hymenoptera</taxon>
        <taxon>Apocrita</taxon>
        <taxon>Ichneumonoidea</taxon>
        <taxon>Braconidae</taxon>
        <taxon>Euphorinae</taxon>
        <taxon>Microctonus</taxon>
    </lineage>
</organism>
<sequence length="185" mass="19869">MAFKFVALAALLAVANGGLLPVAYHSAPVAQLAYAHPPTYSYAVPVAKLELSKDEDVQYNSHPEYKFSYGVNDQLSGDSKTQEESRNGDVVKGSYSLVEADGSRRVVHYTADDVNGFNAVVEKQPAVKTVAPVVHAAPVVYKAAPVYQAAPVYHAAPVYKTAAVYQSVPVAHSYASYSSPSVYYH</sequence>
<keyword evidence="5" id="KW-1185">Reference proteome</keyword>